<reference evidence="2" key="1">
    <citation type="journal article" date="2020" name="mSystems">
        <title>Genome- and Community-Level Interaction Insights into Carbon Utilization and Element Cycling Functions of Hydrothermarchaeota in Hydrothermal Sediment.</title>
        <authorList>
            <person name="Zhou Z."/>
            <person name="Liu Y."/>
            <person name="Xu W."/>
            <person name="Pan J."/>
            <person name="Luo Z.H."/>
            <person name="Li M."/>
        </authorList>
    </citation>
    <scope>NUCLEOTIDE SEQUENCE [LARGE SCALE GENOMIC DNA]</scope>
    <source>
        <strain evidence="2">SpSt-69</strain>
    </source>
</reference>
<dbReference type="AlphaFoldDB" id="A0A7V3ZXK3"/>
<dbReference type="InterPro" id="IPR026444">
    <property type="entry name" value="Secre_tail"/>
</dbReference>
<name>A0A7V3ZXK3_UNCW3</name>
<dbReference type="Pfam" id="PF18962">
    <property type="entry name" value="Por_Secre_tail"/>
    <property type="match status" value="1"/>
</dbReference>
<dbReference type="EMBL" id="DTDJ01000029">
    <property type="protein sequence ID" value="HGL17523.1"/>
    <property type="molecule type" value="Genomic_DNA"/>
</dbReference>
<proteinExistence type="predicted"/>
<evidence type="ECO:0000259" key="1">
    <source>
        <dbReference type="Pfam" id="PF18962"/>
    </source>
</evidence>
<comment type="caution">
    <text evidence="2">The sequence shown here is derived from an EMBL/GenBank/DDBJ whole genome shotgun (WGS) entry which is preliminary data.</text>
</comment>
<gene>
    <name evidence="2" type="ORF">ENU66_04260</name>
</gene>
<organism evidence="2">
    <name type="scientific">candidate division WOR-3 bacterium</name>
    <dbReference type="NCBI Taxonomy" id="2052148"/>
    <lineage>
        <taxon>Bacteria</taxon>
        <taxon>Bacteria division WOR-3</taxon>
    </lineage>
</organism>
<dbReference type="InterPro" id="IPR036278">
    <property type="entry name" value="Sialidase_sf"/>
</dbReference>
<evidence type="ECO:0000313" key="2">
    <source>
        <dbReference type="EMBL" id="HGL17523.1"/>
    </source>
</evidence>
<dbReference type="SUPFAM" id="SSF50939">
    <property type="entry name" value="Sialidases"/>
    <property type="match status" value="1"/>
</dbReference>
<sequence>MLSIILSVLLAGIPKYPALLDNSRWDGEPGKINETTPGAIELSTGYPGGTSGSWRVSVLQGEGHNNIAVINDTIVAVAFAKFSGDATYYMQGLSIYYSFDGGLTFEGQYDVDVTPTVRTYPETYFDRETGNLWVVTQIYPATGTADRKILVVKDENVPEFGGGLFTTYYFNVNAFGPSIVAKGDKVVWVASDNDTGYFIGYKSEDGGTNWTQFVVPIEQVTYQPDLYMLDDTVLVICAISFDGSSMIWPYFWVSYDFGETWNGPDSIIPYAYQEYGFESWWYDASTVLWNGKIHWFGAYGEPGYEGGGVLAHFIYDPYERTIEERTVFNSAFYNNESGAWESGIPYGVTPQACKSMDEKYLIVFFLNLFVVDTTTTEWGWAYVYSEDGITWSDIIDAGAPYGDYNSRSEIAPHIPVTESATDLTLKWYFLGGYNGNNYVNLLWYPGQSTVSVRENEAYAFAFGVRPTIVTGNMSIEFALPKTANVDVTVYNVSGQKVRTLYSGTLNAGNHRMSFDSSFGKGIYFVTVTVDGKSTSRKIVVK</sequence>
<accession>A0A7V3ZXK3</accession>
<protein>
    <submittedName>
        <fullName evidence="2">T9SS type A sorting domain-containing protein</fullName>
    </submittedName>
</protein>
<dbReference type="NCBIfam" id="TIGR04183">
    <property type="entry name" value="Por_Secre_tail"/>
    <property type="match status" value="1"/>
</dbReference>
<dbReference type="Gene3D" id="2.60.40.4070">
    <property type="match status" value="1"/>
</dbReference>
<feature type="domain" description="Secretion system C-terminal sorting" evidence="1">
    <location>
        <begin position="470"/>
        <end position="540"/>
    </location>
</feature>